<dbReference type="HOGENOM" id="CLU_148249_0_0_1"/>
<dbReference type="KEGG" id="dya:Dyak_GE13461"/>
<evidence type="ECO:0000313" key="3">
    <source>
        <dbReference type="EMBL" id="EDW87972.2"/>
    </source>
</evidence>
<proteinExistence type="predicted"/>
<reference evidence="3 4" key="2">
    <citation type="journal article" date="2007" name="PLoS Biol.">
        <title>Principles of genome evolution in the Drosophila melanogaster species group.</title>
        <authorList>
            <person name="Ranz J.M."/>
            <person name="Maurin D."/>
            <person name="Chan Y.S."/>
            <person name="von Grotthuss M."/>
            <person name="Hillier L.W."/>
            <person name="Roote J."/>
            <person name="Ashburner M."/>
            <person name="Bergman C.M."/>
        </authorList>
    </citation>
    <scope>NUCLEOTIDE SEQUENCE [LARGE SCALE GENOMIC DNA]</scope>
    <source>
        <strain evidence="4">Tai18E2 / Tucson 14021-0261.01</strain>
    </source>
</reference>
<protein>
    <recommendedName>
        <fullName evidence="5">CG10853-PA</fullName>
    </recommendedName>
</protein>
<evidence type="ECO:0000256" key="2">
    <source>
        <dbReference type="SAM" id="SignalP"/>
    </source>
</evidence>
<evidence type="ECO:0000313" key="4">
    <source>
        <dbReference type="Proteomes" id="UP000002282"/>
    </source>
</evidence>
<evidence type="ECO:0008006" key="5">
    <source>
        <dbReference type="Google" id="ProtNLM"/>
    </source>
</evidence>
<feature type="signal peptide" evidence="2">
    <location>
        <begin position="1"/>
        <end position="16"/>
    </location>
</feature>
<feature type="compositionally biased region" description="Low complexity" evidence="1">
    <location>
        <begin position="107"/>
        <end position="120"/>
    </location>
</feature>
<feature type="chain" id="PRO_5006458640" description="CG10853-PA" evidence="2">
    <location>
        <begin position="17"/>
        <end position="126"/>
    </location>
</feature>
<sequence length="126" mass="12189">MKTLIVLALLVAVVSALPQFGFGRPGFGGPGFGGPGFGGPGFGGPGFGGGFGGGPFGGGGFGVPANYSVHDITGPNPIVMLPLQWTNREGGASQVLPRLGLTGCSGGSSSPGLLSVGSDGRTPRTC</sequence>
<organism evidence="3 4">
    <name type="scientific">Drosophila yakuba</name>
    <name type="common">Fruit fly</name>
    <dbReference type="NCBI Taxonomy" id="7245"/>
    <lineage>
        <taxon>Eukaryota</taxon>
        <taxon>Metazoa</taxon>
        <taxon>Ecdysozoa</taxon>
        <taxon>Arthropoda</taxon>
        <taxon>Hexapoda</taxon>
        <taxon>Insecta</taxon>
        <taxon>Pterygota</taxon>
        <taxon>Neoptera</taxon>
        <taxon>Endopterygota</taxon>
        <taxon>Diptera</taxon>
        <taxon>Brachycera</taxon>
        <taxon>Muscomorpha</taxon>
        <taxon>Ephydroidea</taxon>
        <taxon>Drosophilidae</taxon>
        <taxon>Drosophila</taxon>
        <taxon>Sophophora</taxon>
    </lineage>
</organism>
<keyword evidence="4" id="KW-1185">Reference proteome</keyword>
<evidence type="ECO:0000256" key="1">
    <source>
        <dbReference type="SAM" id="MobiDB-lite"/>
    </source>
</evidence>
<dbReference type="eggNOG" id="ENOG502SZ0K">
    <property type="taxonomic scope" value="Eukaryota"/>
</dbReference>
<dbReference type="Proteomes" id="UP000002282">
    <property type="component" value="Chromosome 2L"/>
</dbReference>
<name>B4P0S7_DROYA</name>
<gene>
    <name evidence="3" type="primary">Dyak\GE13461</name>
    <name evidence="3" type="synonym">dyak_GLEANR_1367</name>
    <name evidence="3" type="synonym">GE13461</name>
    <name evidence="3" type="ORF">Dyak_GE13461</name>
</gene>
<feature type="region of interest" description="Disordered" evidence="1">
    <location>
        <begin position="107"/>
        <end position="126"/>
    </location>
</feature>
<dbReference type="EMBL" id="CM000157">
    <property type="protein sequence ID" value="EDW87972.2"/>
    <property type="molecule type" value="Genomic_DNA"/>
</dbReference>
<reference evidence="3 4" key="1">
    <citation type="journal article" date="2007" name="Nature">
        <title>Evolution of genes and genomes on the Drosophila phylogeny.</title>
        <authorList>
            <consortium name="Drosophila 12 Genomes Consortium"/>
            <person name="Clark A.G."/>
            <person name="Eisen M.B."/>
            <person name="Smith D.R."/>
            <person name="Bergman C.M."/>
            <person name="Oliver B."/>
            <person name="Markow T.A."/>
            <person name="Kaufman T.C."/>
            <person name="Kellis M."/>
            <person name="Gelbart W."/>
            <person name="Iyer V.N."/>
            <person name="Pollard D.A."/>
            <person name="Sackton T.B."/>
            <person name="Larracuente A.M."/>
            <person name="Singh N.D."/>
            <person name="Abad J.P."/>
            <person name="Abt D.N."/>
            <person name="Adryan B."/>
            <person name="Aguade M."/>
            <person name="Akashi H."/>
            <person name="Anderson W.W."/>
            <person name="Aquadro C.F."/>
            <person name="Ardell D.H."/>
            <person name="Arguello R."/>
            <person name="Artieri C.G."/>
            <person name="Barbash D.A."/>
            <person name="Barker D."/>
            <person name="Barsanti P."/>
            <person name="Batterham P."/>
            <person name="Batzoglou S."/>
            <person name="Begun D."/>
            <person name="Bhutkar A."/>
            <person name="Blanco E."/>
            <person name="Bosak S.A."/>
            <person name="Bradley R.K."/>
            <person name="Brand A.D."/>
            <person name="Brent M.R."/>
            <person name="Brooks A.N."/>
            <person name="Brown R.H."/>
            <person name="Butlin R.K."/>
            <person name="Caggese C."/>
            <person name="Calvi B.R."/>
            <person name="Bernardo de Carvalho A."/>
            <person name="Caspi A."/>
            <person name="Castrezana S."/>
            <person name="Celniker S.E."/>
            <person name="Chang J.L."/>
            <person name="Chapple C."/>
            <person name="Chatterji S."/>
            <person name="Chinwalla A."/>
            <person name="Civetta A."/>
            <person name="Clifton S.W."/>
            <person name="Comeron J.M."/>
            <person name="Costello J.C."/>
            <person name="Coyne J.A."/>
            <person name="Daub J."/>
            <person name="David R.G."/>
            <person name="Delcher A.L."/>
            <person name="Delehaunty K."/>
            <person name="Do C.B."/>
            <person name="Ebling H."/>
            <person name="Edwards K."/>
            <person name="Eickbush T."/>
            <person name="Evans J.D."/>
            <person name="Filipski A."/>
            <person name="Findeiss S."/>
            <person name="Freyhult E."/>
            <person name="Fulton L."/>
            <person name="Fulton R."/>
            <person name="Garcia A.C."/>
            <person name="Gardiner A."/>
            <person name="Garfield D.A."/>
            <person name="Garvin B.E."/>
            <person name="Gibson G."/>
            <person name="Gilbert D."/>
            <person name="Gnerre S."/>
            <person name="Godfrey J."/>
            <person name="Good R."/>
            <person name="Gotea V."/>
            <person name="Gravely B."/>
            <person name="Greenberg A.J."/>
            <person name="Griffiths-Jones S."/>
            <person name="Gross S."/>
            <person name="Guigo R."/>
            <person name="Gustafson E.A."/>
            <person name="Haerty W."/>
            <person name="Hahn M.W."/>
            <person name="Halligan D.L."/>
            <person name="Halpern A.L."/>
            <person name="Halter G.M."/>
            <person name="Han M.V."/>
            <person name="Heger A."/>
            <person name="Hillier L."/>
            <person name="Hinrichs A.S."/>
            <person name="Holmes I."/>
            <person name="Hoskins R.A."/>
            <person name="Hubisz M.J."/>
            <person name="Hultmark D."/>
            <person name="Huntley M.A."/>
            <person name="Jaffe D.B."/>
            <person name="Jagadeeshan S."/>
            <person name="Jeck W.R."/>
            <person name="Johnson J."/>
            <person name="Jones C.D."/>
            <person name="Jordan W.C."/>
            <person name="Karpen G.H."/>
            <person name="Kataoka E."/>
            <person name="Keightley P.D."/>
            <person name="Kheradpour P."/>
            <person name="Kirkness E.F."/>
            <person name="Koerich L.B."/>
            <person name="Kristiansen K."/>
            <person name="Kudrna D."/>
            <person name="Kulathinal R.J."/>
            <person name="Kumar S."/>
            <person name="Kwok R."/>
            <person name="Lander E."/>
            <person name="Langley C.H."/>
            <person name="Lapoint R."/>
            <person name="Lazzaro B.P."/>
            <person name="Lee S.J."/>
            <person name="Levesque L."/>
            <person name="Li R."/>
            <person name="Lin C.F."/>
            <person name="Lin M.F."/>
            <person name="Lindblad-Toh K."/>
            <person name="Llopart A."/>
            <person name="Long M."/>
            <person name="Low L."/>
            <person name="Lozovsky E."/>
            <person name="Lu J."/>
            <person name="Luo M."/>
            <person name="Machado C.A."/>
            <person name="Makalowski W."/>
            <person name="Marzo M."/>
            <person name="Matsuda M."/>
            <person name="Matzkin L."/>
            <person name="McAllister B."/>
            <person name="McBride C.S."/>
            <person name="McKernan B."/>
            <person name="McKernan K."/>
            <person name="Mendez-Lago M."/>
            <person name="Minx P."/>
            <person name="Mollenhauer M.U."/>
            <person name="Montooth K."/>
            <person name="Mount S.M."/>
            <person name="Mu X."/>
            <person name="Myers E."/>
            <person name="Negre B."/>
            <person name="Newfeld S."/>
            <person name="Nielsen R."/>
            <person name="Noor M.A."/>
            <person name="O'Grady P."/>
            <person name="Pachter L."/>
            <person name="Papaceit M."/>
            <person name="Parisi M.J."/>
            <person name="Parisi M."/>
            <person name="Parts L."/>
            <person name="Pedersen J.S."/>
            <person name="Pesole G."/>
            <person name="Phillippy A.M."/>
            <person name="Ponting C.P."/>
            <person name="Pop M."/>
            <person name="Porcelli D."/>
            <person name="Powell J.R."/>
            <person name="Prohaska S."/>
            <person name="Pruitt K."/>
            <person name="Puig M."/>
            <person name="Quesneville H."/>
            <person name="Ram K.R."/>
            <person name="Rand D."/>
            <person name="Rasmussen M.D."/>
            <person name="Reed L.K."/>
            <person name="Reenan R."/>
            <person name="Reily A."/>
            <person name="Remington K.A."/>
            <person name="Rieger T.T."/>
            <person name="Ritchie M.G."/>
            <person name="Robin C."/>
            <person name="Rogers Y.H."/>
            <person name="Rohde C."/>
            <person name="Rozas J."/>
            <person name="Rubenfield M.J."/>
            <person name="Ruiz A."/>
            <person name="Russo S."/>
            <person name="Salzberg S.L."/>
            <person name="Sanchez-Gracia A."/>
            <person name="Saranga D.J."/>
            <person name="Sato H."/>
            <person name="Schaeffer S.W."/>
            <person name="Schatz M.C."/>
            <person name="Schlenke T."/>
            <person name="Schwartz R."/>
            <person name="Segarra C."/>
            <person name="Singh R.S."/>
            <person name="Sirot L."/>
            <person name="Sirota M."/>
            <person name="Sisneros N.B."/>
            <person name="Smith C.D."/>
            <person name="Smith T.F."/>
            <person name="Spieth J."/>
            <person name="Stage D.E."/>
            <person name="Stark A."/>
            <person name="Stephan W."/>
            <person name="Strausberg R.L."/>
            <person name="Strempel S."/>
            <person name="Sturgill D."/>
            <person name="Sutton G."/>
            <person name="Sutton G.G."/>
            <person name="Tao W."/>
            <person name="Teichmann S."/>
            <person name="Tobari Y.N."/>
            <person name="Tomimura Y."/>
            <person name="Tsolas J.M."/>
            <person name="Valente V.L."/>
            <person name="Venter E."/>
            <person name="Venter J.C."/>
            <person name="Vicario S."/>
            <person name="Vieira F.G."/>
            <person name="Vilella A.J."/>
            <person name="Villasante A."/>
            <person name="Walenz B."/>
            <person name="Wang J."/>
            <person name="Wasserman M."/>
            <person name="Watts T."/>
            <person name="Wilson D."/>
            <person name="Wilson R.K."/>
            <person name="Wing R.A."/>
            <person name="Wolfner M.F."/>
            <person name="Wong A."/>
            <person name="Wong G.K."/>
            <person name="Wu C.I."/>
            <person name="Wu G."/>
            <person name="Yamamoto D."/>
            <person name="Yang H.P."/>
            <person name="Yang S.P."/>
            <person name="Yorke J.A."/>
            <person name="Yoshida K."/>
            <person name="Zdobnov E."/>
            <person name="Zhang P."/>
            <person name="Zhang Y."/>
            <person name="Zimin A.V."/>
            <person name="Baldwin J."/>
            <person name="Abdouelleil A."/>
            <person name="Abdulkadir J."/>
            <person name="Abebe A."/>
            <person name="Abera B."/>
            <person name="Abreu J."/>
            <person name="Acer S.C."/>
            <person name="Aftuck L."/>
            <person name="Alexander A."/>
            <person name="An P."/>
            <person name="Anderson E."/>
            <person name="Anderson S."/>
            <person name="Arachi H."/>
            <person name="Azer M."/>
            <person name="Bachantsang P."/>
            <person name="Barry A."/>
            <person name="Bayul T."/>
            <person name="Berlin A."/>
            <person name="Bessette D."/>
            <person name="Bloom T."/>
            <person name="Blye J."/>
            <person name="Boguslavskiy L."/>
            <person name="Bonnet C."/>
            <person name="Boukhgalter B."/>
            <person name="Bourzgui I."/>
            <person name="Brown A."/>
            <person name="Cahill P."/>
            <person name="Channer S."/>
            <person name="Cheshatsang Y."/>
            <person name="Chuda L."/>
            <person name="Citroen M."/>
            <person name="Collymore A."/>
            <person name="Cooke P."/>
            <person name="Costello M."/>
            <person name="D'Aco K."/>
            <person name="Daza R."/>
            <person name="De Haan G."/>
            <person name="DeGray S."/>
            <person name="DeMaso C."/>
            <person name="Dhargay N."/>
            <person name="Dooley K."/>
            <person name="Dooley E."/>
            <person name="Doricent M."/>
            <person name="Dorje P."/>
            <person name="Dorjee K."/>
            <person name="Dupes A."/>
            <person name="Elong R."/>
            <person name="Falk J."/>
            <person name="Farina A."/>
            <person name="Faro S."/>
            <person name="Ferguson D."/>
            <person name="Fisher S."/>
            <person name="Foley C.D."/>
            <person name="Franke A."/>
            <person name="Friedrich D."/>
            <person name="Gadbois L."/>
            <person name="Gearin G."/>
            <person name="Gearin C.R."/>
            <person name="Giannoukos G."/>
            <person name="Goode T."/>
            <person name="Graham J."/>
            <person name="Grandbois E."/>
            <person name="Grewal S."/>
            <person name="Gyaltsen K."/>
            <person name="Hafez N."/>
            <person name="Hagos B."/>
            <person name="Hall J."/>
            <person name="Henson C."/>
            <person name="Hollinger A."/>
            <person name="Honan T."/>
            <person name="Huard M.D."/>
            <person name="Hughes L."/>
            <person name="Hurhula B."/>
            <person name="Husby M.E."/>
            <person name="Kamat A."/>
            <person name="Kanga B."/>
            <person name="Kashin S."/>
            <person name="Khazanovich D."/>
            <person name="Kisner P."/>
            <person name="Lance K."/>
            <person name="Lara M."/>
            <person name="Lee W."/>
            <person name="Lennon N."/>
            <person name="Letendre F."/>
            <person name="LeVine R."/>
            <person name="Lipovsky A."/>
            <person name="Liu X."/>
            <person name="Liu J."/>
            <person name="Liu S."/>
            <person name="Lokyitsang T."/>
            <person name="Lokyitsang Y."/>
            <person name="Lubonja R."/>
            <person name="Lui A."/>
            <person name="MacDonald P."/>
            <person name="Magnisalis V."/>
            <person name="Maru K."/>
            <person name="Matthews C."/>
            <person name="McCusker W."/>
            <person name="McDonough S."/>
            <person name="Mehta T."/>
            <person name="Meldrim J."/>
            <person name="Meneus L."/>
            <person name="Mihai O."/>
            <person name="Mihalev A."/>
            <person name="Mihova T."/>
            <person name="Mittelman R."/>
            <person name="Mlenga V."/>
            <person name="Montmayeur A."/>
            <person name="Mulrain L."/>
            <person name="Navidi A."/>
            <person name="Naylor J."/>
            <person name="Negash T."/>
            <person name="Nguyen T."/>
            <person name="Nguyen N."/>
            <person name="Nicol R."/>
            <person name="Norbu C."/>
            <person name="Norbu N."/>
            <person name="Novod N."/>
            <person name="O'Neill B."/>
            <person name="Osman S."/>
            <person name="Markiewicz E."/>
            <person name="Oyono O.L."/>
            <person name="Patti C."/>
            <person name="Phunkhang P."/>
            <person name="Pierre F."/>
            <person name="Priest M."/>
            <person name="Raghuraman S."/>
            <person name="Rege F."/>
            <person name="Reyes R."/>
            <person name="Rise C."/>
            <person name="Rogov P."/>
            <person name="Ross K."/>
            <person name="Ryan E."/>
            <person name="Settipalli S."/>
            <person name="Shea T."/>
            <person name="Sherpa N."/>
            <person name="Shi L."/>
            <person name="Shih D."/>
            <person name="Sparrow T."/>
            <person name="Spaulding J."/>
            <person name="Stalker J."/>
            <person name="Stange-Thomann N."/>
            <person name="Stavropoulos S."/>
            <person name="Stone C."/>
            <person name="Strader C."/>
            <person name="Tesfaye S."/>
            <person name="Thomson T."/>
            <person name="Thoulutsang Y."/>
            <person name="Thoulutsang D."/>
            <person name="Topham K."/>
            <person name="Topping I."/>
            <person name="Tsamla T."/>
            <person name="Vassiliev H."/>
            <person name="Vo A."/>
            <person name="Wangchuk T."/>
            <person name="Wangdi T."/>
            <person name="Weiand M."/>
            <person name="Wilkinson J."/>
            <person name="Wilson A."/>
            <person name="Yadav S."/>
            <person name="Young G."/>
            <person name="Yu Q."/>
            <person name="Zembek L."/>
            <person name="Zhong D."/>
            <person name="Zimmer A."/>
            <person name="Zwirko Z."/>
            <person name="Jaffe D.B."/>
            <person name="Alvarez P."/>
            <person name="Brockman W."/>
            <person name="Butler J."/>
            <person name="Chin C."/>
            <person name="Gnerre S."/>
            <person name="Grabherr M."/>
            <person name="Kleber M."/>
            <person name="Mauceli E."/>
            <person name="MacCallum I."/>
        </authorList>
    </citation>
    <scope>NUCLEOTIDE SEQUENCE [LARGE SCALE GENOMIC DNA]</scope>
    <source>
        <strain evidence="4">Tai18E2 / Tucson 14021-0261.01</strain>
    </source>
</reference>
<keyword evidence="2" id="KW-0732">Signal</keyword>
<dbReference type="AlphaFoldDB" id="B4P0S7"/>
<accession>B4P0S7</accession>